<evidence type="ECO:0000256" key="2">
    <source>
        <dbReference type="ARBA" id="ARBA00022448"/>
    </source>
</evidence>
<dbReference type="PROSITE" id="PS01156">
    <property type="entry name" value="TONB_DEPENDENT_REC_2"/>
    <property type="match status" value="1"/>
</dbReference>
<feature type="chain" id="PRO_5032808286" evidence="12">
    <location>
        <begin position="30"/>
        <end position="1030"/>
    </location>
</feature>
<evidence type="ECO:0000256" key="8">
    <source>
        <dbReference type="ARBA" id="ARBA00023237"/>
    </source>
</evidence>
<dbReference type="InterPro" id="IPR039426">
    <property type="entry name" value="TonB-dep_rcpt-like"/>
</dbReference>
<proteinExistence type="inferred from homology"/>
<protein>
    <submittedName>
        <fullName evidence="15">Outer membrane receptor protein involved in Fe transport</fullName>
    </submittedName>
</protein>
<feature type="domain" description="TonB-dependent receptor plug" evidence="14">
    <location>
        <begin position="49"/>
        <end position="160"/>
    </location>
</feature>
<sequence>MNNSVQRAVRFALCGGAAVAAAATLPANAADTPIQEVVVTGSRISQPNLTTTSPITQVTAEDVAVQGVAKIEDLVNSLPQAFAAQNATVANGSTGTATVNLRGLGSQRTLVLIDGRRMPYGGVTNSAADLNQIPTAMVERVEVLTGGASAVYGSDAIGGVVNFIMKKDFEGIQIDLQGNVYQHNNDFGGPGQVKLRDVIEGRAATNPSQFALPDDNVTDGEGYQANILMGVGTDDGRGNITAYVSYQDNKQILQRDRDFSACSLGANPTVSFACGGSGTAFPGQFTDFNSNFNGRVGPDGLPNTADDTVADTNPLPSYNLSIDQGTGDFRNFTAALDQYNFGPVNHFLRPDTRYSLGAMGHYEISEHADVYSQLMFTDVRSVAQIAPGGAFFDTATINCDNPFLSTQQATRIGCGALADLAANTIDPSTITPENPTGSPFLADPNIVPLYIGRRNVEGGGRQQDFHNTSFRTLVGVRGSIADGWDYDASVQYSRTTADQLTKNYFAIARLQRAMNVVMVNGVETCQSVVDGSDPLCVPYNVFDPSGVTPEALNYLQAPGLQQGVIDQSVAQLVVTGDLGTIGFKLPTASDSVKFAFGVESRHDKLENVTDDLLTTSGLSGTGGATIGIAGSTNVNDIFTEINVPLVQDKAFAQQLGLELAYRYSDYGDSVSTDTYKIGADWAPVEDIRFRASFQRAVRAANIVELFTAQGFNLFDMDGDPCGFALRNAANAPSEEACEATGVDPSQYQSPVLDSPAGQYNFTQGGNRNLVPEESDTMSYGFVFTPGFAPGLSVSVDYFDIEVTQLVSTYGAENTLNSCYQLNDQVACDRIIRNPENGTLWVGEGNVLDLNTNIGGLETSGVDLNIGYASLQMGNMGSLNLNLTATYLIDLITDLGTPGAEPFDCTGYFVGACVSSLTTAVNPELRTRTRIGWATPWNVDLALTHRYISAVEMYQAPANRIDRKLEAEHYFDIFGSWQALENTTIRMGINNVLDNDPSLNASVGTTGNGNTYPQVYDALGRYVFAGLTVTF</sequence>
<evidence type="ECO:0000256" key="12">
    <source>
        <dbReference type="SAM" id="SignalP"/>
    </source>
</evidence>
<dbReference type="PROSITE" id="PS52016">
    <property type="entry name" value="TONB_DEPENDENT_REC_3"/>
    <property type="match status" value="1"/>
</dbReference>
<evidence type="ECO:0000256" key="3">
    <source>
        <dbReference type="ARBA" id="ARBA00022452"/>
    </source>
</evidence>
<keyword evidence="2 9" id="KW-0813">Transport</keyword>
<evidence type="ECO:0000256" key="11">
    <source>
        <dbReference type="RuleBase" id="RU003357"/>
    </source>
</evidence>
<keyword evidence="8 9" id="KW-0998">Cell outer membrane</keyword>
<dbReference type="Proteomes" id="UP000588068">
    <property type="component" value="Unassembled WGS sequence"/>
</dbReference>
<reference evidence="15 16" key="1">
    <citation type="submission" date="2020-08" db="EMBL/GenBank/DDBJ databases">
        <title>Genomic Encyclopedia of Type Strains, Phase IV (KMG-IV): sequencing the most valuable type-strain genomes for metagenomic binning, comparative biology and taxonomic classification.</title>
        <authorList>
            <person name="Goeker M."/>
        </authorList>
    </citation>
    <scope>NUCLEOTIDE SEQUENCE [LARGE SCALE GENOMIC DNA]</scope>
    <source>
        <strain evidence="15 16">DSM 26723</strain>
    </source>
</reference>
<dbReference type="GO" id="GO:0009279">
    <property type="term" value="C:cell outer membrane"/>
    <property type="evidence" value="ECO:0007669"/>
    <property type="project" value="UniProtKB-SubCell"/>
</dbReference>
<dbReference type="InterPro" id="IPR036942">
    <property type="entry name" value="Beta-barrel_TonB_sf"/>
</dbReference>
<evidence type="ECO:0000256" key="5">
    <source>
        <dbReference type="ARBA" id="ARBA00022729"/>
    </source>
</evidence>
<evidence type="ECO:0000256" key="10">
    <source>
        <dbReference type="PROSITE-ProRule" id="PRU10144"/>
    </source>
</evidence>
<dbReference type="RefSeq" id="WP_184333993.1">
    <property type="nucleotide sequence ID" value="NZ_JACHHZ010000004.1"/>
</dbReference>
<name>A0A841HQS4_9GAMM</name>
<accession>A0A841HQS4</accession>
<evidence type="ECO:0000259" key="13">
    <source>
        <dbReference type="Pfam" id="PF00593"/>
    </source>
</evidence>
<comment type="subcellular location">
    <subcellularLocation>
        <location evidence="1 9">Cell outer membrane</location>
        <topology evidence="1 9">Multi-pass membrane protein</topology>
    </subcellularLocation>
</comment>
<comment type="caution">
    <text evidence="15">The sequence shown here is derived from an EMBL/GenBank/DDBJ whole genome shotgun (WGS) entry which is preliminary data.</text>
</comment>
<dbReference type="Gene3D" id="2.40.170.20">
    <property type="entry name" value="TonB-dependent receptor, beta-barrel domain"/>
    <property type="match status" value="1"/>
</dbReference>
<dbReference type="AlphaFoldDB" id="A0A841HQS4"/>
<dbReference type="InterPro" id="IPR037066">
    <property type="entry name" value="Plug_dom_sf"/>
</dbReference>
<feature type="domain" description="TonB-dependent receptor-like beta-barrel" evidence="13">
    <location>
        <begin position="449"/>
        <end position="991"/>
    </location>
</feature>
<feature type="short sequence motif" description="TonB C-terminal box" evidence="10">
    <location>
        <begin position="1013"/>
        <end position="1030"/>
    </location>
</feature>
<evidence type="ECO:0000259" key="14">
    <source>
        <dbReference type="Pfam" id="PF07715"/>
    </source>
</evidence>
<dbReference type="PANTHER" id="PTHR47234">
    <property type="match status" value="1"/>
</dbReference>
<evidence type="ECO:0000256" key="6">
    <source>
        <dbReference type="ARBA" id="ARBA00023077"/>
    </source>
</evidence>
<keyword evidence="3 9" id="KW-1134">Transmembrane beta strand</keyword>
<evidence type="ECO:0000313" key="16">
    <source>
        <dbReference type="Proteomes" id="UP000588068"/>
    </source>
</evidence>
<evidence type="ECO:0000256" key="9">
    <source>
        <dbReference type="PROSITE-ProRule" id="PRU01360"/>
    </source>
</evidence>
<dbReference type="InterPro" id="IPR000531">
    <property type="entry name" value="Beta-barrel_TonB"/>
</dbReference>
<dbReference type="SUPFAM" id="SSF56935">
    <property type="entry name" value="Porins"/>
    <property type="match status" value="1"/>
</dbReference>
<dbReference type="EMBL" id="JACHHZ010000004">
    <property type="protein sequence ID" value="MBB6094580.1"/>
    <property type="molecule type" value="Genomic_DNA"/>
</dbReference>
<dbReference type="InterPro" id="IPR012910">
    <property type="entry name" value="Plug_dom"/>
</dbReference>
<organism evidence="15 16">
    <name type="scientific">Povalibacter uvarum</name>
    <dbReference type="NCBI Taxonomy" id="732238"/>
    <lineage>
        <taxon>Bacteria</taxon>
        <taxon>Pseudomonadati</taxon>
        <taxon>Pseudomonadota</taxon>
        <taxon>Gammaproteobacteria</taxon>
        <taxon>Steroidobacterales</taxon>
        <taxon>Steroidobacteraceae</taxon>
        <taxon>Povalibacter</taxon>
    </lineage>
</organism>
<feature type="signal peptide" evidence="12">
    <location>
        <begin position="1"/>
        <end position="29"/>
    </location>
</feature>
<keyword evidence="7 9" id="KW-0472">Membrane</keyword>
<dbReference type="InterPro" id="IPR010917">
    <property type="entry name" value="TonB_rcpt_CS"/>
</dbReference>
<keyword evidence="4 9" id="KW-0812">Transmembrane</keyword>
<keyword evidence="15" id="KW-0675">Receptor</keyword>
<dbReference type="Pfam" id="PF00593">
    <property type="entry name" value="TonB_dep_Rec_b-barrel"/>
    <property type="match status" value="1"/>
</dbReference>
<keyword evidence="6 11" id="KW-0798">TonB box</keyword>
<dbReference type="Gene3D" id="2.170.130.10">
    <property type="entry name" value="TonB-dependent receptor, plug domain"/>
    <property type="match status" value="1"/>
</dbReference>
<evidence type="ECO:0000256" key="7">
    <source>
        <dbReference type="ARBA" id="ARBA00023136"/>
    </source>
</evidence>
<dbReference type="PANTHER" id="PTHR47234:SF2">
    <property type="entry name" value="TONB-DEPENDENT RECEPTOR"/>
    <property type="match status" value="1"/>
</dbReference>
<evidence type="ECO:0000256" key="1">
    <source>
        <dbReference type="ARBA" id="ARBA00004571"/>
    </source>
</evidence>
<keyword evidence="16" id="KW-1185">Reference proteome</keyword>
<evidence type="ECO:0000256" key="4">
    <source>
        <dbReference type="ARBA" id="ARBA00022692"/>
    </source>
</evidence>
<dbReference type="Pfam" id="PF07715">
    <property type="entry name" value="Plug"/>
    <property type="match status" value="1"/>
</dbReference>
<gene>
    <name evidence="15" type="ORF">HNQ60_003467</name>
</gene>
<keyword evidence="5 12" id="KW-0732">Signal</keyword>
<comment type="similarity">
    <text evidence="9 11">Belongs to the TonB-dependent receptor family.</text>
</comment>
<evidence type="ECO:0000313" key="15">
    <source>
        <dbReference type="EMBL" id="MBB6094580.1"/>
    </source>
</evidence>